<proteinExistence type="predicted"/>
<evidence type="ECO:0000313" key="3">
    <source>
        <dbReference type="EMBL" id="AGP36863.1"/>
    </source>
</evidence>
<evidence type="ECO:0000256" key="1">
    <source>
        <dbReference type="SAM" id="MobiDB-lite"/>
    </source>
</evidence>
<feature type="region of interest" description="Disordered" evidence="1">
    <location>
        <begin position="29"/>
        <end position="131"/>
    </location>
</feature>
<dbReference type="EMBL" id="CP003969">
    <property type="protein sequence ID" value="AGP36863.1"/>
    <property type="molecule type" value="Genomic_DNA"/>
</dbReference>
<protein>
    <submittedName>
        <fullName evidence="3">Uncharacterized protein</fullName>
    </submittedName>
</protein>
<reference evidence="3 4" key="1">
    <citation type="journal article" date="2013" name="Sci. Rep.">
        <title>Extraordinary expansion of a Sorangium cellulosum genome from an alkaline milieu.</title>
        <authorList>
            <person name="Han K."/>
            <person name="Li Z.F."/>
            <person name="Peng R."/>
            <person name="Zhu L.P."/>
            <person name="Zhou T."/>
            <person name="Wang L.G."/>
            <person name="Li S.G."/>
            <person name="Zhang X.B."/>
            <person name="Hu W."/>
            <person name="Wu Z.H."/>
            <person name="Qin N."/>
            <person name="Li Y.Z."/>
        </authorList>
    </citation>
    <scope>NUCLEOTIDE SEQUENCE [LARGE SCALE GENOMIC DNA]</scope>
    <source>
        <strain evidence="3 4">So0157-2</strain>
    </source>
</reference>
<organism evidence="3 4">
    <name type="scientific">Sorangium cellulosum So0157-2</name>
    <dbReference type="NCBI Taxonomy" id="1254432"/>
    <lineage>
        <taxon>Bacteria</taxon>
        <taxon>Pseudomonadati</taxon>
        <taxon>Myxococcota</taxon>
        <taxon>Polyangia</taxon>
        <taxon>Polyangiales</taxon>
        <taxon>Polyangiaceae</taxon>
        <taxon>Sorangium</taxon>
    </lineage>
</organism>
<dbReference type="PATRIC" id="fig|1254432.3.peg.4881"/>
<feature type="signal peptide" evidence="2">
    <location>
        <begin position="1"/>
        <end position="24"/>
    </location>
</feature>
<evidence type="ECO:0000256" key="2">
    <source>
        <dbReference type="SAM" id="SignalP"/>
    </source>
</evidence>
<dbReference type="RefSeq" id="WP_020736253.1">
    <property type="nucleotide sequence ID" value="NC_021658.1"/>
</dbReference>
<dbReference type="KEGG" id="scu:SCE1572_21600"/>
<sequence>MQASRWFVVWMAVGAFGMAGTAVGCSDTGDNTSASPTSTTTGSGGAGGTGSGGAGGTGSGGAGGTGSGGAGGTGSGGAGGTGSGGAGGTGSGGAGGTGSGGAGGTGSGGAGGTGSGGAGGTGSGGSGTGGAGGAVDQHFTLSVYGAGYVPAYDAGTTVYVDVVAVDETEAILSASDTIAANGTFSVTGQLLGGKAYTMHWYVDLDTNGICRNEDDHVWTQDIPVVTADVKRDVGPSTAFGTCP</sequence>
<name>S4Y1T8_SORCE</name>
<dbReference type="PROSITE" id="PS51257">
    <property type="entry name" value="PROKAR_LIPOPROTEIN"/>
    <property type="match status" value="1"/>
</dbReference>
<evidence type="ECO:0000313" key="4">
    <source>
        <dbReference type="Proteomes" id="UP000014803"/>
    </source>
</evidence>
<dbReference type="Proteomes" id="UP000014803">
    <property type="component" value="Chromosome"/>
</dbReference>
<keyword evidence="2" id="KW-0732">Signal</keyword>
<dbReference type="OrthoDB" id="6166281at2"/>
<dbReference type="AlphaFoldDB" id="S4Y1T8"/>
<feature type="compositionally biased region" description="Gly residues" evidence="1">
    <location>
        <begin position="42"/>
        <end position="131"/>
    </location>
</feature>
<feature type="chain" id="PRO_5004525990" evidence="2">
    <location>
        <begin position="25"/>
        <end position="243"/>
    </location>
</feature>
<dbReference type="HOGENOM" id="CLU_1141998_0_0_7"/>
<accession>S4Y1T8</accession>
<gene>
    <name evidence="3" type="ORF">SCE1572_21600</name>
</gene>